<proteinExistence type="predicted"/>
<evidence type="ECO:0000313" key="2">
    <source>
        <dbReference type="Proteomes" id="UP001060215"/>
    </source>
</evidence>
<reference evidence="1 2" key="1">
    <citation type="journal article" date="2022" name="Plant J.">
        <title>Chromosome-level genome of Camellia lanceoleosa provides a valuable resource for understanding genome evolution and self-incompatibility.</title>
        <authorList>
            <person name="Gong W."/>
            <person name="Xiao S."/>
            <person name="Wang L."/>
            <person name="Liao Z."/>
            <person name="Chang Y."/>
            <person name="Mo W."/>
            <person name="Hu G."/>
            <person name="Li W."/>
            <person name="Zhao G."/>
            <person name="Zhu H."/>
            <person name="Hu X."/>
            <person name="Ji K."/>
            <person name="Xiang X."/>
            <person name="Song Q."/>
            <person name="Yuan D."/>
            <person name="Jin S."/>
            <person name="Zhang L."/>
        </authorList>
    </citation>
    <scope>NUCLEOTIDE SEQUENCE [LARGE SCALE GENOMIC DNA]</scope>
    <source>
        <strain evidence="1">SQ_2022a</strain>
    </source>
</reference>
<comment type="caution">
    <text evidence="1">The sequence shown here is derived from an EMBL/GenBank/DDBJ whole genome shotgun (WGS) entry which is preliminary data.</text>
</comment>
<gene>
    <name evidence="1" type="ORF">LOK49_LG13G03030</name>
</gene>
<name>A0ACC0FG20_9ERIC</name>
<dbReference type="EMBL" id="CM045771">
    <property type="protein sequence ID" value="KAI7987250.1"/>
    <property type="molecule type" value="Genomic_DNA"/>
</dbReference>
<organism evidence="1 2">
    <name type="scientific">Camellia lanceoleosa</name>
    <dbReference type="NCBI Taxonomy" id="1840588"/>
    <lineage>
        <taxon>Eukaryota</taxon>
        <taxon>Viridiplantae</taxon>
        <taxon>Streptophyta</taxon>
        <taxon>Embryophyta</taxon>
        <taxon>Tracheophyta</taxon>
        <taxon>Spermatophyta</taxon>
        <taxon>Magnoliopsida</taxon>
        <taxon>eudicotyledons</taxon>
        <taxon>Gunneridae</taxon>
        <taxon>Pentapetalae</taxon>
        <taxon>asterids</taxon>
        <taxon>Ericales</taxon>
        <taxon>Theaceae</taxon>
        <taxon>Camellia</taxon>
    </lineage>
</organism>
<sequence length="74" mass="8051">MKLKETEDPMKRPKRIVDVGCGIGGSSRYLARKYEAQCQGITLSPIQAQMAEGLVASQGLAIKVCVSFIMLSTF</sequence>
<protein>
    <submittedName>
        <fullName evidence="1">Uncharacterized protein</fullName>
    </submittedName>
</protein>
<dbReference type="Proteomes" id="UP001060215">
    <property type="component" value="Chromosome 14"/>
</dbReference>
<evidence type="ECO:0000313" key="1">
    <source>
        <dbReference type="EMBL" id="KAI7987250.1"/>
    </source>
</evidence>
<keyword evidence="2" id="KW-1185">Reference proteome</keyword>
<accession>A0ACC0FG20</accession>